<sequence>MTTTDSVIHDIGYKPYTGPRLGRAHILRSLFWFSLRSAFGFGRGARARIIPLACFTAMLLPAAISIYKVASVGGDPVLTYAHYADSMSLFLIVFVAVAAPELVSRDLRHHTLPLYFSRPLRRGDYPLAKLLALACAILLFEALPLLVMYLGIIASSTSGSGVWNQTRALVPGLLVALAYGLAFAPLALLIGSMTGRRAIVTGAIAILFLATSAVSHVLESAGTHLTPAAGIEQAQPVPPRGIADGSQPGITIGSQPGNPDEPPPFRLTRTYDSVARYGGLADPLRLVEGTRVWALNATDGQMPDPGNAGALYAFELIVLTGLTTGGLFLRYRKVGVA</sequence>
<accession>A0A8J7WQZ5</accession>
<feature type="transmembrane region" description="Helical" evidence="2">
    <location>
        <begin position="198"/>
        <end position="218"/>
    </location>
</feature>
<feature type="transmembrane region" description="Helical" evidence="2">
    <location>
        <begin position="49"/>
        <end position="67"/>
    </location>
</feature>
<keyword evidence="2" id="KW-1133">Transmembrane helix</keyword>
<feature type="compositionally biased region" description="Polar residues" evidence="1">
    <location>
        <begin position="248"/>
        <end position="257"/>
    </location>
</feature>
<evidence type="ECO:0000256" key="2">
    <source>
        <dbReference type="SAM" id="Phobius"/>
    </source>
</evidence>
<keyword evidence="4" id="KW-1185">Reference proteome</keyword>
<reference evidence="3" key="1">
    <citation type="submission" date="2021-04" db="EMBL/GenBank/DDBJ databases">
        <title>Genome based classification of Actinospica acidithermotolerans sp. nov., an actinobacterium isolated from an Indonesian hot spring.</title>
        <authorList>
            <person name="Kusuma A.B."/>
            <person name="Putra K.E."/>
            <person name="Nafisah S."/>
            <person name="Loh J."/>
            <person name="Nouioui I."/>
            <person name="Goodfellow M."/>
        </authorList>
    </citation>
    <scope>NUCLEOTIDE SEQUENCE</scope>
    <source>
        <strain evidence="3">DSM 45618</strain>
    </source>
</reference>
<evidence type="ECO:0000313" key="3">
    <source>
        <dbReference type="EMBL" id="MBS2964529.1"/>
    </source>
</evidence>
<proteinExistence type="predicted"/>
<dbReference type="EMBL" id="JAGSXH010000052">
    <property type="protein sequence ID" value="MBS2964529.1"/>
    <property type="molecule type" value="Genomic_DNA"/>
</dbReference>
<gene>
    <name evidence="3" type="ORF">KGA66_15835</name>
</gene>
<feature type="region of interest" description="Disordered" evidence="1">
    <location>
        <begin position="242"/>
        <end position="265"/>
    </location>
</feature>
<feature type="transmembrane region" description="Helical" evidence="2">
    <location>
        <begin position="127"/>
        <end position="152"/>
    </location>
</feature>
<evidence type="ECO:0000313" key="4">
    <source>
        <dbReference type="Proteomes" id="UP000677913"/>
    </source>
</evidence>
<name>A0A8J7WQZ5_9ACTN</name>
<dbReference type="AlphaFoldDB" id="A0A8J7WQZ5"/>
<feature type="transmembrane region" description="Helical" evidence="2">
    <location>
        <begin position="172"/>
        <end position="191"/>
    </location>
</feature>
<keyword evidence="2" id="KW-0472">Membrane</keyword>
<feature type="transmembrane region" description="Helical" evidence="2">
    <location>
        <begin position="310"/>
        <end position="329"/>
    </location>
</feature>
<dbReference type="RefSeq" id="WP_211468890.1">
    <property type="nucleotide sequence ID" value="NZ_JAGSXH010000052.1"/>
</dbReference>
<comment type="caution">
    <text evidence="3">The sequence shown here is derived from an EMBL/GenBank/DDBJ whole genome shotgun (WGS) entry which is preliminary data.</text>
</comment>
<protein>
    <submittedName>
        <fullName evidence="3">ABC transporter permease subunit</fullName>
    </submittedName>
</protein>
<evidence type="ECO:0000256" key="1">
    <source>
        <dbReference type="SAM" id="MobiDB-lite"/>
    </source>
</evidence>
<dbReference type="Proteomes" id="UP000677913">
    <property type="component" value="Unassembled WGS sequence"/>
</dbReference>
<keyword evidence="2" id="KW-0812">Transmembrane</keyword>
<feature type="transmembrane region" description="Helical" evidence="2">
    <location>
        <begin position="87"/>
        <end position="107"/>
    </location>
</feature>
<organism evidence="3 4">
    <name type="scientific">Actinocrinis puniceicyclus</name>
    <dbReference type="NCBI Taxonomy" id="977794"/>
    <lineage>
        <taxon>Bacteria</taxon>
        <taxon>Bacillati</taxon>
        <taxon>Actinomycetota</taxon>
        <taxon>Actinomycetes</taxon>
        <taxon>Catenulisporales</taxon>
        <taxon>Actinospicaceae</taxon>
        <taxon>Actinocrinis</taxon>
    </lineage>
</organism>